<dbReference type="SMART" id="SM00304">
    <property type="entry name" value="HAMP"/>
    <property type="match status" value="1"/>
</dbReference>
<dbReference type="InterPro" id="IPR005467">
    <property type="entry name" value="His_kinase_dom"/>
</dbReference>
<evidence type="ECO:0000256" key="3">
    <source>
        <dbReference type="ARBA" id="ARBA00012438"/>
    </source>
</evidence>
<dbReference type="SUPFAM" id="SSF55785">
    <property type="entry name" value="PYP-like sensor domain (PAS domain)"/>
    <property type="match status" value="1"/>
</dbReference>
<gene>
    <name evidence="18" type="ORF">LCGC14_1657000</name>
</gene>
<evidence type="ECO:0000259" key="16">
    <source>
        <dbReference type="PROSITE" id="PS50112"/>
    </source>
</evidence>
<dbReference type="InterPro" id="IPR036097">
    <property type="entry name" value="HisK_dim/P_sf"/>
</dbReference>
<feature type="non-terminal residue" evidence="18">
    <location>
        <position position="598"/>
    </location>
</feature>
<protein>
    <recommendedName>
        <fullName evidence="3">histidine kinase</fullName>
        <ecNumber evidence="3">2.7.13.3</ecNumber>
    </recommendedName>
</protein>
<keyword evidence="8" id="KW-0547">Nucleotide-binding</keyword>
<dbReference type="GO" id="GO:0000155">
    <property type="term" value="F:phosphorelay sensor kinase activity"/>
    <property type="evidence" value="ECO:0007669"/>
    <property type="project" value="InterPro"/>
</dbReference>
<dbReference type="NCBIfam" id="TIGR00229">
    <property type="entry name" value="sensory_box"/>
    <property type="match status" value="1"/>
</dbReference>
<evidence type="ECO:0000256" key="8">
    <source>
        <dbReference type="ARBA" id="ARBA00022741"/>
    </source>
</evidence>
<accession>A0A0F9KB06</accession>
<dbReference type="InterPro" id="IPR036890">
    <property type="entry name" value="HATPase_C_sf"/>
</dbReference>
<keyword evidence="9" id="KW-0418">Kinase</keyword>
<keyword evidence="6" id="KW-0808">Transferase</keyword>
<dbReference type="Gene3D" id="1.10.287.130">
    <property type="match status" value="1"/>
</dbReference>
<dbReference type="Pfam" id="PF19312">
    <property type="entry name" value="NtrY_N"/>
    <property type="match status" value="1"/>
</dbReference>
<feature type="domain" description="Histidine kinase" evidence="15">
    <location>
        <begin position="472"/>
        <end position="598"/>
    </location>
</feature>
<dbReference type="PROSITE" id="PS50109">
    <property type="entry name" value="HIS_KIN"/>
    <property type="match status" value="1"/>
</dbReference>
<evidence type="ECO:0000256" key="2">
    <source>
        <dbReference type="ARBA" id="ARBA00004651"/>
    </source>
</evidence>
<dbReference type="PANTHER" id="PTHR45528">
    <property type="entry name" value="SENSOR HISTIDINE KINASE CPXA"/>
    <property type="match status" value="1"/>
</dbReference>
<comment type="catalytic activity">
    <reaction evidence="1">
        <text>ATP + protein L-histidine = ADP + protein N-phospho-L-histidine.</text>
        <dbReference type="EC" id="2.7.13.3"/>
    </reaction>
</comment>
<dbReference type="InterPro" id="IPR050398">
    <property type="entry name" value="HssS/ArlS-like"/>
</dbReference>
<organism evidence="18">
    <name type="scientific">marine sediment metagenome</name>
    <dbReference type="NCBI Taxonomy" id="412755"/>
    <lineage>
        <taxon>unclassified sequences</taxon>
        <taxon>metagenomes</taxon>
        <taxon>ecological metagenomes</taxon>
    </lineage>
</organism>
<dbReference type="Pfam" id="PF00672">
    <property type="entry name" value="HAMP"/>
    <property type="match status" value="1"/>
</dbReference>
<evidence type="ECO:0000256" key="10">
    <source>
        <dbReference type="ARBA" id="ARBA00022840"/>
    </source>
</evidence>
<proteinExistence type="predicted"/>
<dbReference type="InterPro" id="IPR045671">
    <property type="entry name" value="NtrY-like_N"/>
</dbReference>
<feature type="domain" description="PAS" evidence="16">
    <location>
        <begin position="341"/>
        <end position="408"/>
    </location>
</feature>
<dbReference type="SUPFAM" id="SSF158472">
    <property type="entry name" value="HAMP domain-like"/>
    <property type="match status" value="1"/>
</dbReference>
<dbReference type="GO" id="GO:0005524">
    <property type="term" value="F:ATP binding"/>
    <property type="evidence" value="ECO:0007669"/>
    <property type="project" value="UniProtKB-KW"/>
</dbReference>
<dbReference type="CDD" id="cd06225">
    <property type="entry name" value="HAMP"/>
    <property type="match status" value="1"/>
</dbReference>
<dbReference type="AlphaFoldDB" id="A0A0F9KB06"/>
<dbReference type="Pfam" id="PF00989">
    <property type="entry name" value="PAS"/>
    <property type="match status" value="1"/>
</dbReference>
<reference evidence="18" key="1">
    <citation type="journal article" date="2015" name="Nature">
        <title>Complex archaea that bridge the gap between prokaryotes and eukaryotes.</title>
        <authorList>
            <person name="Spang A."/>
            <person name="Saw J.H."/>
            <person name="Jorgensen S.L."/>
            <person name="Zaremba-Niedzwiedzka K."/>
            <person name="Martijn J."/>
            <person name="Lind A.E."/>
            <person name="van Eijk R."/>
            <person name="Schleper C."/>
            <person name="Guy L."/>
            <person name="Ettema T.J."/>
        </authorList>
    </citation>
    <scope>NUCLEOTIDE SEQUENCE</scope>
</reference>
<feature type="transmembrane region" description="Helical" evidence="14">
    <location>
        <begin position="52"/>
        <end position="72"/>
    </location>
</feature>
<evidence type="ECO:0000256" key="12">
    <source>
        <dbReference type="ARBA" id="ARBA00023012"/>
    </source>
</evidence>
<dbReference type="PROSITE" id="PS50885">
    <property type="entry name" value="HAMP"/>
    <property type="match status" value="1"/>
</dbReference>
<evidence type="ECO:0000256" key="6">
    <source>
        <dbReference type="ARBA" id="ARBA00022679"/>
    </source>
</evidence>
<feature type="transmembrane region" description="Helical" evidence="14">
    <location>
        <begin position="19"/>
        <end position="40"/>
    </location>
</feature>
<comment type="caution">
    <text evidence="18">The sequence shown here is derived from an EMBL/GenBank/DDBJ whole genome shotgun (WGS) entry which is preliminary data.</text>
</comment>
<keyword evidence="12" id="KW-0902">Two-component regulatory system</keyword>
<evidence type="ECO:0000259" key="17">
    <source>
        <dbReference type="PROSITE" id="PS50885"/>
    </source>
</evidence>
<dbReference type="Gene3D" id="3.30.450.20">
    <property type="entry name" value="PAS domain"/>
    <property type="match status" value="1"/>
</dbReference>
<keyword evidence="11 14" id="KW-1133">Transmembrane helix</keyword>
<dbReference type="CDD" id="cd00082">
    <property type="entry name" value="HisKA"/>
    <property type="match status" value="1"/>
</dbReference>
<dbReference type="GO" id="GO:0006355">
    <property type="term" value="P:regulation of DNA-templated transcription"/>
    <property type="evidence" value="ECO:0007669"/>
    <property type="project" value="InterPro"/>
</dbReference>
<dbReference type="EMBL" id="LAZR01014020">
    <property type="protein sequence ID" value="KKM19308.1"/>
    <property type="molecule type" value="Genomic_DNA"/>
</dbReference>
<dbReference type="InterPro" id="IPR003661">
    <property type="entry name" value="HisK_dim/P_dom"/>
</dbReference>
<dbReference type="Pfam" id="PF00512">
    <property type="entry name" value="HisKA"/>
    <property type="match status" value="1"/>
</dbReference>
<dbReference type="SUPFAM" id="SSF47384">
    <property type="entry name" value="Homodimeric domain of signal transducing histidine kinase"/>
    <property type="match status" value="1"/>
</dbReference>
<evidence type="ECO:0000313" key="18">
    <source>
        <dbReference type="EMBL" id="KKM19308.1"/>
    </source>
</evidence>
<dbReference type="CDD" id="cd00130">
    <property type="entry name" value="PAS"/>
    <property type="match status" value="1"/>
</dbReference>
<evidence type="ECO:0000256" key="11">
    <source>
        <dbReference type="ARBA" id="ARBA00022989"/>
    </source>
</evidence>
<evidence type="ECO:0000256" key="1">
    <source>
        <dbReference type="ARBA" id="ARBA00000085"/>
    </source>
</evidence>
<name>A0A0F9KB06_9ZZZZ</name>
<feature type="transmembrane region" description="Helical" evidence="14">
    <location>
        <begin position="93"/>
        <end position="122"/>
    </location>
</feature>
<feature type="domain" description="HAMP" evidence="17">
    <location>
        <begin position="284"/>
        <end position="336"/>
    </location>
</feature>
<dbReference type="SMART" id="SM00091">
    <property type="entry name" value="PAS"/>
    <property type="match status" value="1"/>
</dbReference>
<keyword evidence="4" id="KW-1003">Cell membrane</keyword>
<dbReference type="InterPro" id="IPR000014">
    <property type="entry name" value="PAS"/>
</dbReference>
<dbReference type="PROSITE" id="PS50112">
    <property type="entry name" value="PAS"/>
    <property type="match status" value="1"/>
</dbReference>
<evidence type="ECO:0000256" key="4">
    <source>
        <dbReference type="ARBA" id="ARBA00022475"/>
    </source>
</evidence>
<dbReference type="SUPFAM" id="SSF55874">
    <property type="entry name" value="ATPase domain of HSP90 chaperone/DNA topoisomerase II/histidine kinase"/>
    <property type="match status" value="1"/>
</dbReference>
<dbReference type="Gene3D" id="3.30.565.10">
    <property type="entry name" value="Histidine kinase-like ATPase, C-terminal domain"/>
    <property type="match status" value="1"/>
</dbReference>
<dbReference type="GO" id="GO:0005886">
    <property type="term" value="C:plasma membrane"/>
    <property type="evidence" value="ECO:0007669"/>
    <property type="project" value="UniProtKB-SubCell"/>
</dbReference>
<dbReference type="InterPro" id="IPR003660">
    <property type="entry name" value="HAMP_dom"/>
</dbReference>
<evidence type="ECO:0000256" key="7">
    <source>
        <dbReference type="ARBA" id="ARBA00022692"/>
    </source>
</evidence>
<evidence type="ECO:0000256" key="14">
    <source>
        <dbReference type="SAM" id="Phobius"/>
    </source>
</evidence>
<evidence type="ECO:0000256" key="13">
    <source>
        <dbReference type="ARBA" id="ARBA00023136"/>
    </source>
</evidence>
<evidence type="ECO:0000256" key="9">
    <source>
        <dbReference type="ARBA" id="ARBA00022777"/>
    </source>
</evidence>
<comment type="subcellular location">
    <subcellularLocation>
        <location evidence="2">Cell membrane</location>
        <topology evidence="2">Multi-pass membrane protein</topology>
    </subcellularLocation>
</comment>
<dbReference type="Gene3D" id="6.10.340.10">
    <property type="match status" value="1"/>
</dbReference>
<feature type="transmembrane region" description="Helical" evidence="14">
    <location>
        <begin position="260"/>
        <end position="280"/>
    </location>
</feature>
<dbReference type="PANTHER" id="PTHR45528:SF9">
    <property type="entry name" value="SENSOR HISTIDINE KINASE YBDK"/>
    <property type="match status" value="1"/>
</dbReference>
<keyword evidence="7 14" id="KW-0812">Transmembrane</keyword>
<dbReference type="SMART" id="SM00388">
    <property type="entry name" value="HisKA"/>
    <property type="match status" value="1"/>
</dbReference>
<dbReference type="InterPro" id="IPR035965">
    <property type="entry name" value="PAS-like_dom_sf"/>
</dbReference>
<keyword evidence="5" id="KW-0597">Phosphoprotein</keyword>
<keyword evidence="10" id="KW-0067">ATP-binding</keyword>
<sequence length="598" mass="67303">MGDELTLEQRLIRRRKKRVVLIALSLLYVASATAAGAFFYGFEALSLVSNLVFFFLLNINVLALFWLIYFVVRNIVRLVLERRRGVIGTRFKAKVVGIFLILIAIPIVLLFVVASLLGANYIDRFFSPEFKKPIEKTIVIAQALYDNERDRVLAVAEMARDGKELPPGYKSTSYAEMPENASSSVRAAFKGEPADEVLSDGGVDVIRAALPADIYGEKTGVIVVDTTLPIGVTRDIELISTAYEDYLHLEAFSTPLKLNYVMILAFFTLIIVFTSLWVAIRIATWMTEPVKILAQATEEVAAGDLSVEVHVKSQDEIGMLIQSFNKMVVEIREGRNSLEHAYSNLDNIVRNIQSGVVSLDTHGRVLLINDSACRIFSVSAREMIGKPYISLLEKIESEELHKMVHSLNLNAFKNIEQEVRAHVGKRMLHLRIAMTEIKGPRGGMLGFLVVVDDITEIIKAQRALAWQEVARRMAHEIKNPLTPIQLNTERMVRKWRKKDKDFDSIFESSSKAIIEEVQALKALVNEFSKLGRMPEIKTKAMDVSEIINSVRNLYGSIKGIDVRVEMPEDLPEAHLDAEQVKRVLINLFDNAIEAMDKQ</sequence>
<dbReference type="InterPro" id="IPR013767">
    <property type="entry name" value="PAS_fold"/>
</dbReference>
<dbReference type="EC" id="2.7.13.3" evidence="3"/>
<evidence type="ECO:0000259" key="15">
    <source>
        <dbReference type="PROSITE" id="PS50109"/>
    </source>
</evidence>
<evidence type="ECO:0000256" key="5">
    <source>
        <dbReference type="ARBA" id="ARBA00022553"/>
    </source>
</evidence>
<keyword evidence="13 14" id="KW-0472">Membrane</keyword>